<comment type="catalytic activity">
    <reaction evidence="1">
        <text>Hydrolyzes the link between N-acetylmuramoyl residues and L-amino acid residues in certain cell-wall glycopeptides.</text>
        <dbReference type="EC" id="3.5.1.28"/>
    </reaction>
</comment>
<dbReference type="EMBL" id="VANU01000001">
    <property type="protein sequence ID" value="TLP41021.1"/>
    <property type="molecule type" value="Genomic_DNA"/>
</dbReference>
<dbReference type="Proteomes" id="UP000308901">
    <property type="component" value="Unassembled WGS sequence"/>
</dbReference>
<evidence type="ECO:0000313" key="6">
    <source>
        <dbReference type="Proteomes" id="UP000308901"/>
    </source>
</evidence>
<evidence type="ECO:0000259" key="4">
    <source>
        <dbReference type="SMART" id="SM00646"/>
    </source>
</evidence>
<evidence type="ECO:0000313" key="5">
    <source>
        <dbReference type="EMBL" id="TLP41021.1"/>
    </source>
</evidence>
<dbReference type="GO" id="GO:0030288">
    <property type="term" value="C:outer membrane-bounded periplasmic space"/>
    <property type="evidence" value="ECO:0007669"/>
    <property type="project" value="TreeGrafter"/>
</dbReference>
<keyword evidence="6" id="KW-1185">Reference proteome</keyword>
<dbReference type="GO" id="GO:0009253">
    <property type="term" value="P:peptidoglycan catabolic process"/>
    <property type="evidence" value="ECO:0007669"/>
    <property type="project" value="InterPro"/>
</dbReference>
<evidence type="ECO:0000256" key="2">
    <source>
        <dbReference type="ARBA" id="ARBA00011901"/>
    </source>
</evidence>
<evidence type="ECO:0000256" key="3">
    <source>
        <dbReference type="ARBA" id="ARBA00022801"/>
    </source>
</evidence>
<protein>
    <recommendedName>
        <fullName evidence="2">N-acetylmuramoyl-L-alanine amidase</fullName>
        <ecNumber evidence="2">3.5.1.28</ecNumber>
    </recommendedName>
</protein>
<comment type="caution">
    <text evidence="5">The sequence shown here is derived from an EMBL/GenBank/DDBJ whole genome shotgun (WGS) entry which is preliminary data.</text>
</comment>
<sequence length="179" mass="20298">MKRIAIVVGHSVWSKGAYNENLNLHEFYLNDVLAKEIKNALSLNDDFTPYLVYRKNGYAKLPNDINHTSPDIIISVHHNSSANKNVQGTETLYYHKSTNGKDLATLVQNKMLEVLEFRDRGIKAVDSEDRGGYVLRYTNAPMILIEPYFMSDDDGVAKGTKLNTELAMAIREGIEEYLK</sequence>
<dbReference type="InterPro" id="IPR050695">
    <property type="entry name" value="N-acetylmuramoyl_amidase_3"/>
</dbReference>
<dbReference type="InterPro" id="IPR002508">
    <property type="entry name" value="MurNAc-LAA_cat"/>
</dbReference>
<reference evidence="5 6" key="1">
    <citation type="submission" date="2019-05" db="EMBL/GenBank/DDBJ databases">
        <title>Arcobacter sp. nov., isolated from sea sediment.</title>
        <authorList>
            <person name="Kim W."/>
        </authorList>
    </citation>
    <scope>NUCLEOTIDE SEQUENCE [LARGE SCALE GENOMIC DNA]</scope>
    <source>
        <strain evidence="5 6">CAU 1517</strain>
    </source>
</reference>
<dbReference type="GO" id="GO:0008745">
    <property type="term" value="F:N-acetylmuramoyl-L-alanine amidase activity"/>
    <property type="evidence" value="ECO:0007669"/>
    <property type="project" value="UniProtKB-EC"/>
</dbReference>
<accession>A0A5R8Y5A9</accession>
<feature type="domain" description="MurNAc-LAA" evidence="4">
    <location>
        <begin position="62"/>
        <end position="175"/>
    </location>
</feature>
<dbReference type="AlphaFoldDB" id="A0A5R8Y5A9"/>
<dbReference type="RefSeq" id="WP_138151423.1">
    <property type="nucleotide sequence ID" value="NZ_VANU01000001.1"/>
</dbReference>
<keyword evidence="3" id="KW-0378">Hydrolase</keyword>
<gene>
    <name evidence="5" type="ORF">FDK22_03105</name>
</gene>
<dbReference type="EC" id="3.5.1.28" evidence="2"/>
<dbReference type="Gene3D" id="3.40.630.40">
    <property type="entry name" value="Zn-dependent exopeptidases"/>
    <property type="match status" value="1"/>
</dbReference>
<dbReference type="Pfam" id="PF01520">
    <property type="entry name" value="Amidase_3"/>
    <property type="match status" value="1"/>
</dbReference>
<dbReference type="PANTHER" id="PTHR30404:SF0">
    <property type="entry name" value="N-ACETYLMURAMOYL-L-ALANINE AMIDASE AMIC"/>
    <property type="match status" value="1"/>
</dbReference>
<dbReference type="CDD" id="cd02696">
    <property type="entry name" value="MurNAc-LAA"/>
    <property type="match status" value="1"/>
</dbReference>
<dbReference type="SUPFAM" id="SSF53187">
    <property type="entry name" value="Zn-dependent exopeptidases"/>
    <property type="match status" value="1"/>
</dbReference>
<name>A0A5R8Y5A9_9BACT</name>
<dbReference type="SMART" id="SM00646">
    <property type="entry name" value="Ami_3"/>
    <property type="match status" value="1"/>
</dbReference>
<proteinExistence type="predicted"/>
<organism evidence="5 6">
    <name type="scientific">Arcobacter arenosus</name>
    <dbReference type="NCBI Taxonomy" id="2576037"/>
    <lineage>
        <taxon>Bacteria</taxon>
        <taxon>Pseudomonadati</taxon>
        <taxon>Campylobacterota</taxon>
        <taxon>Epsilonproteobacteria</taxon>
        <taxon>Campylobacterales</taxon>
        <taxon>Arcobacteraceae</taxon>
        <taxon>Arcobacter</taxon>
    </lineage>
</organism>
<dbReference type="OrthoDB" id="5344211at2"/>
<evidence type="ECO:0000256" key="1">
    <source>
        <dbReference type="ARBA" id="ARBA00001561"/>
    </source>
</evidence>
<dbReference type="PANTHER" id="PTHR30404">
    <property type="entry name" value="N-ACETYLMURAMOYL-L-ALANINE AMIDASE"/>
    <property type="match status" value="1"/>
</dbReference>